<dbReference type="EMBL" id="JAAOZD010000004">
    <property type="protein sequence ID" value="NIJ02087.1"/>
    <property type="molecule type" value="Genomic_DNA"/>
</dbReference>
<dbReference type="Pfam" id="PF11239">
    <property type="entry name" value="DUF3040"/>
    <property type="match status" value="1"/>
</dbReference>
<organism evidence="2 3">
    <name type="scientific">Paenarthrobacter ilicis</name>
    <dbReference type="NCBI Taxonomy" id="43665"/>
    <lineage>
        <taxon>Bacteria</taxon>
        <taxon>Bacillati</taxon>
        <taxon>Actinomycetota</taxon>
        <taxon>Actinomycetes</taxon>
        <taxon>Micrococcales</taxon>
        <taxon>Micrococcaceae</taxon>
        <taxon>Paenarthrobacter</taxon>
    </lineage>
</organism>
<evidence type="ECO:0008006" key="4">
    <source>
        <dbReference type="Google" id="ProtNLM"/>
    </source>
</evidence>
<dbReference type="RefSeq" id="WP_167266857.1">
    <property type="nucleotide sequence ID" value="NZ_BAAAVO010000001.1"/>
</dbReference>
<name>A0ABX0TN30_9MICC</name>
<dbReference type="InterPro" id="IPR021401">
    <property type="entry name" value="DUF3040"/>
</dbReference>
<keyword evidence="3" id="KW-1185">Reference proteome</keyword>
<dbReference type="Proteomes" id="UP000802392">
    <property type="component" value="Unassembled WGS sequence"/>
</dbReference>
<sequence length="94" mass="10267">MELSPSDKQALDTIAAGLEADDPAFAVLMSTKDLKRARRRIYLRGVVVAFWGLGLLLTSFPLGSLPLGVLGFMMMGGGSYWATLFIDDVFARLR</sequence>
<evidence type="ECO:0000313" key="3">
    <source>
        <dbReference type="Proteomes" id="UP000802392"/>
    </source>
</evidence>
<feature type="transmembrane region" description="Helical" evidence="1">
    <location>
        <begin position="41"/>
        <end position="60"/>
    </location>
</feature>
<accession>A0ABX0TN30</accession>
<protein>
    <recommendedName>
        <fullName evidence="4">DUF3040 domain-containing protein</fullName>
    </recommendedName>
</protein>
<reference evidence="2 3" key="1">
    <citation type="submission" date="2020-03" db="EMBL/GenBank/DDBJ databases">
        <title>Genomic Encyclopedia of Type Strains, Phase III (KMG-III): the genomes of soil and plant-associated and newly described type strains.</title>
        <authorList>
            <person name="Whitman W."/>
        </authorList>
    </citation>
    <scope>NUCLEOTIDE SEQUENCE [LARGE SCALE GENOMIC DNA]</scope>
    <source>
        <strain evidence="2 3">CECT 4207</strain>
    </source>
</reference>
<feature type="transmembrane region" description="Helical" evidence="1">
    <location>
        <begin position="66"/>
        <end position="86"/>
    </location>
</feature>
<evidence type="ECO:0000256" key="1">
    <source>
        <dbReference type="SAM" id="Phobius"/>
    </source>
</evidence>
<gene>
    <name evidence="2" type="ORF">FHR86_002419</name>
</gene>
<proteinExistence type="predicted"/>
<comment type="caution">
    <text evidence="2">The sequence shown here is derived from an EMBL/GenBank/DDBJ whole genome shotgun (WGS) entry which is preliminary data.</text>
</comment>
<keyword evidence="1" id="KW-1133">Transmembrane helix</keyword>
<evidence type="ECO:0000313" key="2">
    <source>
        <dbReference type="EMBL" id="NIJ02087.1"/>
    </source>
</evidence>
<keyword evidence="1" id="KW-0472">Membrane</keyword>
<keyword evidence="1" id="KW-0812">Transmembrane</keyword>